<evidence type="ECO:0000256" key="1">
    <source>
        <dbReference type="SAM" id="MobiDB-lite"/>
    </source>
</evidence>
<sequence length="104" mass="11869">MRGQSPRAEEDTGHQGSLPDSLDHRQGFSGGSTESPKRTTAKRGWPPWILRRVHSTTEEDYGHLGLLGSPLEQRDRRSGYTVLWVHCTTEEDEWTSLDVKIWSH</sequence>
<organism evidence="2 3">
    <name type="scientific">Daphnia magna</name>
    <dbReference type="NCBI Taxonomy" id="35525"/>
    <lineage>
        <taxon>Eukaryota</taxon>
        <taxon>Metazoa</taxon>
        <taxon>Ecdysozoa</taxon>
        <taxon>Arthropoda</taxon>
        <taxon>Crustacea</taxon>
        <taxon>Branchiopoda</taxon>
        <taxon>Diplostraca</taxon>
        <taxon>Cladocera</taxon>
        <taxon>Anomopoda</taxon>
        <taxon>Daphniidae</taxon>
        <taxon>Daphnia</taxon>
    </lineage>
</organism>
<reference evidence="2 3" key="1">
    <citation type="journal article" date="2023" name="Nucleic Acids Res.">
        <title>The hologenome of Daphnia magna reveals possible DNA methylation and microbiome-mediated evolution of the host genome.</title>
        <authorList>
            <person name="Chaturvedi A."/>
            <person name="Li X."/>
            <person name="Dhandapani V."/>
            <person name="Marshall H."/>
            <person name="Kissane S."/>
            <person name="Cuenca-Cambronero M."/>
            <person name="Asole G."/>
            <person name="Calvet F."/>
            <person name="Ruiz-Romero M."/>
            <person name="Marangio P."/>
            <person name="Guigo R."/>
            <person name="Rago D."/>
            <person name="Mirbahai L."/>
            <person name="Eastwood N."/>
            <person name="Colbourne J.K."/>
            <person name="Zhou J."/>
            <person name="Mallon E."/>
            <person name="Orsini L."/>
        </authorList>
    </citation>
    <scope>NUCLEOTIDE SEQUENCE [LARGE SCALE GENOMIC DNA]</scope>
    <source>
        <strain evidence="2">LRV0_1</strain>
    </source>
</reference>
<accession>A0ABQ9YRC7</accession>
<proteinExistence type="predicted"/>
<feature type="region of interest" description="Disordered" evidence="1">
    <location>
        <begin position="1"/>
        <end position="45"/>
    </location>
</feature>
<protein>
    <submittedName>
        <fullName evidence="2">Uncharacterized protein</fullName>
    </submittedName>
</protein>
<comment type="caution">
    <text evidence="2">The sequence shown here is derived from an EMBL/GenBank/DDBJ whole genome shotgun (WGS) entry which is preliminary data.</text>
</comment>
<keyword evidence="3" id="KW-1185">Reference proteome</keyword>
<dbReference type="Proteomes" id="UP001234178">
    <property type="component" value="Unassembled WGS sequence"/>
</dbReference>
<dbReference type="EMBL" id="JAOYFB010000001">
    <property type="protein sequence ID" value="KAK4003114.1"/>
    <property type="molecule type" value="Genomic_DNA"/>
</dbReference>
<evidence type="ECO:0000313" key="3">
    <source>
        <dbReference type="Proteomes" id="UP001234178"/>
    </source>
</evidence>
<evidence type="ECO:0000313" key="2">
    <source>
        <dbReference type="EMBL" id="KAK4003114.1"/>
    </source>
</evidence>
<gene>
    <name evidence="2" type="ORF">OUZ56_004896</name>
</gene>
<name>A0ABQ9YRC7_9CRUS</name>